<proteinExistence type="predicted"/>
<protein>
    <submittedName>
        <fullName evidence="2">Uncharacterized protein</fullName>
    </submittedName>
</protein>
<reference evidence="2 3" key="1">
    <citation type="submission" date="2018-07" db="EMBL/GenBank/DDBJ databases">
        <title>Genomic Encyclopedia of Type Strains, Phase IV (KMG-IV): sequencing the most valuable type-strain genomes for metagenomic binning, comparative biology and taxonomic classification.</title>
        <authorList>
            <person name="Goeker M."/>
        </authorList>
    </citation>
    <scope>NUCLEOTIDE SEQUENCE [LARGE SCALE GENOMIC DNA]</scope>
    <source>
        <strain evidence="2 3">DSM 26725</strain>
    </source>
</reference>
<dbReference type="RefSeq" id="WP_147297667.1">
    <property type="nucleotide sequence ID" value="NZ_QRDP01000004.1"/>
</dbReference>
<keyword evidence="1" id="KW-0732">Signal</keyword>
<dbReference type="AlphaFoldDB" id="A0A3D9FHG6"/>
<gene>
    <name evidence="2" type="ORF">DFR46_2046</name>
</gene>
<name>A0A3D9FHG6_9SPHN</name>
<organism evidence="2 3">
    <name type="scientific">Parasphingopyxis lamellibrachiae</name>
    <dbReference type="NCBI Taxonomy" id="680125"/>
    <lineage>
        <taxon>Bacteria</taxon>
        <taxon>Pseudomonadati</taxon>
        <taxon>Pseudomonadota</taxon>
        <taxon>Alphaproteobacteria</taxon>
        <taxon>Sphingomonadales</taxon>
        <taxon>Sphingomonadaceae</taxon>
        <taxon>Parasphingopyxis</taxon>
    </lineage>
</organism>
<comment type="caution">
    <text evidence="2">The sequence shown here is derived from an EMBL/GenBank/DDBJ whole genome shotgun (WGS) entry which is preliminary data.</text>
</comment>
<feature type="signal peptide" evidence="1">
    <location>
        <begin position="1"/>
        <end position="22"/>
    </location>
</feature>
<accession>A0A3D9FHG6</accession>
<keyword evidence="3" id="KW-1185">Reference proteome</keyword>
<evidence type="ECO:0000313" key="2">
    <source>
        <dbReference type="EMBL" id="RED17012.1"/>
    </source>
</evidence>
<dbReference type="EMBL" id="QRDP01000004">
    <property type="protein sequence ID" value="RED17012.1"/>
    <property type="molecule type" value="Genomic_DNA"/>
</dbReference>
<evidence type="ECO:0000313" key="3">
    <source>
        <dbReference type="Proteomes" id="UP000256310"/>
    </source>
</evidence>
<feature type="chain" id="PRO_5017637806" evidence="1">
    <location>
        <begin position="23"/>
        <end position="153"/>
    </location>
</feature>
<evidence type="ECO:0000256" key="1">
    <source>
        <dbReference type="SAM" id="SignalP"/>
    </source>
</evidence>
<sequence length="153" mass="16123">MRNMLAATLAAMAAPISTPAPAQEVTDPDMEVDSIALVPGEGVVFGFGEGYSHQLLLVRHRGEEALATPLAPGEVRAVLYTDAGETWLEMENGTGETLYFDALADRNGNGGFGSVPSSAVPVGERIIAGRWAFEIASLVIGEFSYGPHGDHNH</sequence>
<dbReference type="Proteomes" id="UP000256310">
    <property type="component" value="Unassembled WGS sequence"/>
</dbReference>